<organism evidence="1 2">
    <name type="scientific">Pseudomonas taetrolens</name>
    <dbReference type="NCBI Taxonomy" id="47884"/>
    <lineage>
        <taxon>Bacteria</taxon>
        <taxon>Pseudomonadati</taxon>
        <taxon>Pseudomonadota</taxon>
        <taxon>Gammaproteobacteria</taxon>
        <taxon>Pseudomonadales</taxon>
        <taxon>Pseudomonadaceae</taxon>
        <taxon>Pseudomonas</taxon>
    </lineage>
</organism>
<dbReference type="SUPFAM" id="SSF51197">
    <property type="entry name" value="Clavaminate synthase-like"/>
    <property type="match status" value="1"/>
</dbReference>
<name>A0A1H4QWA4_PSETA</name>
<dbReference type="Proteomes" id="UP000183155">
    <property type="component" value="Unassembled WGS sequence"/>
</dbReference>
<protein>
    <submittedName>
        <fullName evidence="1">Ectoine hydroxylase-related dioxygenase, phytanoyl-CoA dioxygenase (PhyH) family</fullName>
    </submittedName>
</protein>
<accession>A0A1H4QWA4</accession>
<keyword evidence="2" id="KW-1185">Reference proteome</keyword>
<proteinExistence type="predicted"/>
<reference evidence="1 2" key="1">
    <citation type="submission" date="2016-10" db="EMBL/GenBank/DDBJ databases">
        <authorList>
            <person name="Varghese N."/>
            <person name="Submissions S."/>
        </authorList>
    </citation>
    <scope>NUCLEOTIDE SEQUENCE [LARGE SCALE GENOMIC DNA]</scope>
    <source>
        <strain evidence="1 2">BS3652</strain>
    </source>
</reference>
<sequence length="390" mass="43745">MNLQTSMACTFTRESAVALADFAALCEQTVNATDYPHCTEVQRNVVIYHADSLHEALRSDPRPLMAELHQLFRQGPGVMVVRQGYSDPDVVDRHSQVFNAIFAQQDQAGHAADHFARAGTNGRIWNSLQKAAVHSPESFIEYYANPLIGLIAESWLGPHFQTTAQVNVVHPGGRAQQPHRDYPLGFQTVDEVERFPLPLHVLSQYLTLQGAVAHTDMPLETGPTLLLPFSQQYDLGYLAWRRTEFIDYFHQHAVQLPLHKGDLLFFNPALFHAAGNNITPDQHRMANLLQISSAFGKPMESLDRDRMMQALYPVLLKRLAHNELDAQGLAAVIATAADGYSFPTNLDTDPPLQGLAPQTGQQLMLEALAQRWPFETFVQHVNLMRRKRQA</sequence>
<comment type="caution">
    <text evidence="1">The sequence shown here is derived from an EMBL/GenBank/DDBJ whole genome shotgun (WGS) entry which is preliminary data.</text>
</comment>
<evidence type="ECO:0000313" key="1">
    <source>
        <dbReference type="EMBL" id="SEC23818.1"/>
    </source>
</evidence>
<dbReference type="GO" id="GO:0051213">
    <property type="term" value="F:dioxygenase activity"/>
    <property type="evidence" value="ECO:0007669"/>
    <property type="project" value="UniProtKB-KW"/>
</dbReference>
<dbReference type="Pfam" id="PF05721">
    <property type="entry name" value="PhyH"/>
    <property type="match status" value="1"/>
</dbReference>
<dbReference type="Gene3D" id="2.60.120.620">
    <property type="entry name" value="q2cbj1_9rhob like domain"/>
    <property type="match status" value="1"/>
</dbReference>
<evidence type="ECO:0000313" key="2">
    <source>
        <dbReference type="Proteomes" id="UP000183155"/>
    </source>
</evidence>
<dbReference type="EMBL" id="FNRS01000001">
    <property type="protein sequence ID" value="SEC23818.1"/>
    <property type="molecule type" value="Genomic_DNA"/>
</dbReference>
<dbReference type="InterPro" id="IPR008775">
    <property type="entry name" value="Phytyl_CoA_dOase-like"/>
</dbReference>
<dbReference type="PANTHER" id="PTHR21308">
    <property type="entry name" value="PHYTANOYL-COA ALPHA-HYDROXYLASE"/>
    <property type="match status" value="1"/>
</dbReference>
<dbReference type="InterPro" id="IPR047128">
    <property type="entry name" value="PhyH"/>
</dbReference>
<keyword evidence="1" id="KW-0560">Oxidoreductase</keyword>
<dbReference type="RefSeq" id="WP_082150733.1">
    <property type="nucleotide sequence ID" value="NZ_FNRS01000001.1"/>
</dbReference>
<gene>
    <name evidence="1" type="ORF">SAMN04490203_2048</name>
</gene>
<keyword evidence="1" id="KW-0223">Dioxygenase</keyword>
<dbReference type="PANTHER" id="PTHR21308:SF8">
    <property type="entry name" value="PHYTANOYL-COA DIOXYGENASE FAMILY PROTEIN (AFU_ORTHOLOGUE AFUA_2G09620)"/>
    <property type="match status" value="1"/>
</dbReference>